<keyword evidence="2" id="KW-1185">Reference proteome</keyword>
<organism evidence="1 2">
    <name type="scientific">Pyropia yezoensis</name>
    <name type="common">Susabi-nori</name>
    <name type="synonym">Porphyra yezoensis</name>
    <dbReference type="NCBI Taxonomy" id="2788"/>
    <lineage>
        <taxon>Eukaryota</taxon>
        <taxon>Rhodophyta</taxon>
        <taxon>Bangiophyceae</taxon>
        <taxon>Bangiales</taxon>
        <taxon>Bangiaceae</taxon>
        <taxon>Pyropia</taxon>
    </lineage>
</organism>
<dbReference type="EMBL" id="CM020618">
    <property type="protein sequence ID" value="KAK1858978.1"/>
    <property type="molecule type" value="Genomic_DNA"/>
</dbReference>
<name>A0ACC3BN13_PYRYE</name>
<reference evidence="1" key="1">
    <citation type="submission" date="2019-11" db="EMBL/GenBank/DDBJ databases">
        <title>Nori genome reveals adaptations in red seaweeds to the harsh intertidal environment.</title>
        <authorList>
            <person name="Wang D."/>
            <person name="Mao Y."/>
        </authorList>
    </citation>
    <scope>NUCLEOTIDE SEQUENCE</scope>
    <source>
        <tissue evidence="1">Gametophyte</tissue>
    </source>
</reference>
<dbReference type="Proteomes" id="UP000798662">
    <property type="component" value="Chromosome 1"/>
</dbReference>
<evidence type="ECO:0000313" key="1">
    <source>
        <dbReference type="EMBL" id="KAK1858978.1"/>
    </source>
</evidence>
<evidence type="ECO:0000313" key="2">
    <source>
        <dbReference type="Proteomes" id="UP000798662"/>
    </source>
</evidence>
<sequence>MAFVNATAALGRVAARLAACQRQTALRSGVATAAGSPVVGKAPLSGSSPSRARMTASGSSSSGSSGAAGAAADAADASADDEAPAGPRRTAVLIFNPVSGTGDGDEDLAAILAVLERQVTVHVVQTTADCEPGELARTALDEHRPDVVIASGGDGTVGAVASALIGREGVVLGVIPRGTANALSAALGIPTDLTDAAEVCLSSNSWTVDVGRCNGVPFLLLVGIGYEADVVESADRDMKRKYGPLAYMFSAGQRAMEHTTFEVHYRAATADGKDLVGTMPGVAAVTIANAAPWSSVLAQGLGEPVPDDGLLEVMAYTPETGLDMAGTVANVFFSAVGVGNAENNGNVHGGKARKVTLSCDPPQKVVLDGEMVGETPVDIELERGAVRLLVDSPELQAAREHDYKERMMEELSGKGASLVESVQAGAASIGATVAGVFGGDADEEVEADVEAQVREDEEAGIIDELAEEEKAAEASK</sequence>
<proteinExistence type="predicted"/>
<gene>
    <name evidence="1" type="ORF">I4F81_001577</name>
</gene>
<protein>
    <submittedName>
        <fullName evidence="1">Uncharacterized protein</fullName>
    </submittedName>
</protein>
<accession>A0ACC3BN13</accession>
<comment type="caution">
    <text evidence="1">The sequence shown here is derived from an EMBL/GenBank/DDBJ whole genome shotgun (WGS) entry which is preliminary data.</text>
</comment>